<reference evidence="1 2" key="1">
    <citation type="submission" date="2018-05" db="EMBL/GenBank/DDBJ databases">
        <title>The Hungate 1000. A catalogue of reference genomes from the rumen microbiome.</title>
        <authorList>
            <person name="Kelly W."/>
        </authorList>
    </citation>
    <scope>NUCLEOTIDE SEQUENCE [LARGE SCALE GENOMIC DNA]</scope>
    <source>
        <strain evidence="1 2">SAb67</strain>
    </source>
</reference>
<sequence length="68" mass="7601">MDINNILKEIAVKNGVTEAEVRREIEASIAEACKDPKNPINNIGKGRVPTTEEVMEHVLREVAKSRMN</sequence>
<evidence type="ECO:0000313" key="1">
    <source>
        <dbReference type="EMBL" id="PWJ11037.1"/>
    </source>
</evidence>
<protein>
    <recommendedName>
        <fullName evidence="3">Sporulation initiation factor Spo0A C terminal</fullName>
    </recommendedName>
</protein>
<accession>A0A315XW12</accession>
<dbReference type="OrthoDB" id="1823675at2"/>
<dbReference type="Proteomes" id="UP000245720">
    <property type="component" value="Unassembled WGS sequence"/>
</dbReference>
<evidence type="ECO:0008006" key="3">
    <source>
        <dbReference type="Google" id="ProtNLM"/>
    </source>
</evidence>
<proteinExistence type="predicted"/>
<dbReference type="AlphaFoldDB" id="A0A315XW12"/>
<comment type="caution">
    <text evidence="1">The sequence shown here is derived from an EMBL/GenBank/DDBJ whole genome shotgun (WGS) entry which is preliminary data.</text>
</comment>
<dbReference type="RefSeq" id="WP_109727410.1">
    <property type="nucleotide sequence ID" value="NZ_CACYST010000104.1"/>
</dbReference>
<evidence type="ECO:0000313" key="2">
    <source>
        <dbReference type="Proteomes" id="UP000245720"/>
    </source>
</evidence>
<name>A0A315XW12_RUMFL</name>
<organism evidence="1 2">
    <name type="scientific">Ruminococcus flavefaciens</name>
    <dbReference type="NCBI Taxonomy" id="1265"/>
    <lineage>
        <taxon>Bacteria</taxon>
        <taxon>Bacillati</taxon>
        <taxon>Bacillota</taxon>
        <taxon>Clostridia</taxon>
        <taxon>Eubacteriales</taxon>
        <taxon>Oscillospiraceae</taxon>
        <taxon>Ruminococcus</taxon>
    </lineage>
</organism>
<gene>
    <name evidence="1" type="ORF">IE37_02686</name>
</gene>
<dbReference type="EMBL" id="QGDI01000011">
    <property type="protein sequence ID" value="PWJ11037.1"/>
    <property type="molecule type" value="Genomic_DNA"/>
</dbReference>